<evidence type="ECO:0000259" key="2">
    <source>
        <dbReference type="Pfam" id="PF13556"/>
    </source>
</evidence>
<feature type="domain" description="Purine catabolism PurC-like" evidence="1">
    <location>
        <begin position="6"/>
        <end position="138"/>
    </location>
</feature>
<dbReference type="RefSeq" id="WP_069431291.1">
    <property type="nucleotide sequence ID" value="NZ_MEHA01000003.1"/>
</dbReference>
<dbReference type="Proteomes" id="UP000094271">
    <property type="component" value="Unassembled WGS sequence"/>
</dbReference>
<reference evidence="3 4" key="1">
    <citation type="submission" date="2016-08" db="EMBL/GenBank/DDBJ databases">
        <authorList>
            <person name="Seilhamer J.J."/>
        </authorList>
    </citation>
    <scope>NUCLEOTIDE SEQUENCE [LARGE SCALE GENOMIC DNA]</scope>
    <source>
        <strain evidence="3 4">NML150140-1</strain>
    </source>
</reference>
<feature type="domain" description="PucR C-terminal helix-turn-helix" evidence="2">
    <location>
        <begin position="461"/>
        <end position="519"/>
    </location>
</feature>
<gene>
    <name evidence="3" type="ORF">BEI59_06140</name>
</gene>
<dbReference type="AlphaFoldDB" id="A0A1E3UMA0"/>
<name>A0A1E3UMA0_9FIRM</name>
<dbReference type="InterPro" id="IPR051448">
    <property type="entry name" value="CdaR-like_regulators"/>
</dbReference>
<evidence type="ECO:0000259" key="1">
    <source>
        <dbReference type="Pfam" id="PF07905"/>
    </source>
</evidence>
<accession>A0A1E3UMA0</accession>
<proteinExistence type="predicted"/>
<comment type="caution">
    <text evidence="3">The sequence shown here is derived from an EMBL/GenBank/DDBJ whole genome shotgun (WGS) entry which is preliminary data.</text>
</comment>
<dbReference type="InterPro" id="IPR042070">
    <property type="entry name" value="PucR_C-HTH_sf"/>
</dbReference>
<organism evidence="3 4">
    <name type="scientific">Eisenbergiella tayi</name>
    <dbReference type="NCBI Taxonomy" id="1432052"/>
    <lineage>
        <taxon>Bacteria</taxon>
        <taxon>Bacillati</taxon>
        <taxon>Bacillota</taxon>
        <taxon>Clostridia</taxon>
        <taxon>Lachnospirales</taxon>
        <taxon>Lachnospiraceae</taxon>
        <taxon>Eisenbergiella</taxon>
    </lineage>
</organism>
<dbReference type="Gene3D" id="1.10.10.2840">
    <property type="entry name" value="PucR C-terminal helix-turn-helix domain"/>
    <property type="match status" value="1"/>
</dbReference>
<dbReference type="Pfam" id="PF07905">
    <property type="entry name" value="PucR"/>
    <property type="match status" value="1"/>
</dbReference>
<evidence type="ECO:0000313" key="3">
    <source>
        <dbReference type="EMBL" id="ODR54129.1"/>
    </source>
</evidence>
<dbReference type="InterPro" id="IPR025736">
    <property type="entry name" value="PucR_C-HTH_dom"/>
</dbReference>
<dbReference type="InterPro" id="IPR012914">
    <property type="entry name" value="PucR_dom"/>
</dbReference>
<protein>
    <recommendedName>
        <fullName evidence="5">PucR family transcriptional regulator</fullName>
    </recommendedName>
</protein>
<sequence>MITVADVMKLPSMYGATILAGHAGMSNPVESVTVLEYGWITNTLDELFSKTEFQGNDLIITSFATIADNVEAQCENIRRYQAMGSVGFILFYIGLILPSVDDRVIACCNELDLVLITMPEDIRTHKYSDVIGDIYHAIFKDQQAGSNYVSTLIRRFSNLPAEQRNTGTLLRMLSNHLQASIILTDYKKSISNIVCWPQSLSELLSKDLKKQLQKMQGEQAVKISYDDGAGYLQHCPTLLEGKEGFDLYTFKYNELLSREDLWQASEFVQLYSHIWNKDLGKLVTSELVRAIIDDDPLKMRRLADLFQINVAELNQMWVFDSVDSSEPDLKLLRKCTEYFSGIYKTVLVGYYESNMVIFAHAPKTAGERDAIVQDFINESADSYSNYIVVCCDCLNTTNDAHNAYFDVMQYASYARSIYPQKRVLRPSDVSFASICAKEAACREAQIHYLKIIEDIEATPELLTTLTAYLLDHESSMANTAKALCCHINTIKYRLNAIRDNTGYSPSKPADVYPLLIAVAINRMRNSENE</sequence>
<dbReference type="PANTHER" id="PTHR33744:SF16">
    <property type="entry name" value="CARBOHYDRATE DIACID REGULATOR"/>
    <property type="match status" value="1"/>
</dbReference>
<evidence type="ECO:0008006" key="5">
    <source>
        <dbReference type="Google" id="ProtNLM"/>
    </source>
</evidence>
<dbReference type="EMBL" id="MEHA01000003">
    <property type="protein sequence ID" value="ODR54129.1"/>
    <property type="molecule type" value="Genomic_DNA"/>
</dbReference>
<dbReference type="PANTHER" id="PTHR33744">
    <property type="entry name" value="CARBOHYDRATE DIACID REGULATOR"/>
    <property type="match status" value="1"/>
</dbReference>
<dbReference type="Pfam" id="PF13556">
    <property type="entry name" value="HTH_30"/>
    <property type="match status" value="1"/>
</dbReference>
<evidence type="ECO:0000313" key="4">
    <source>
        <dbReference type="Proteomes" id="UP000094271"/>
    </source>
</evidence>